<feature type="transmembrane region" description="Helical" evidence="7">
    <location>
        <begin position="37"/>
        <end position="61"/>
    </location>
</feature>
<feature type="compositionally biased region" description="Low complexity" evidence="8">
    <location>
        <begin position="202"/>
        <end position="214"/>
    </location>
</feature>
<organism evidence="10 11">
    <name type="scientific">Cyclotella atomus</name>
    <dbReference type="NCBI Taxonomy" id="382360"/>
    <lineage>
        <taxon>Eukaryota</taxon>
        <taxon>Sar</taxon>
        <taxon>Stramenopiles</taxon>
        <taxon>Ochrophyta</taxon>
        <taxon>Bacillariophyta</taxon>
        <taxon>Coscinodiscophyceae</taxon>
        <taxon>Thalassiosirophycidae</taxon>
        <taxon>Stephanodiscales</taxon>
        <taxon>Stephanodiscaceae</taxon>
        <taxon>Cyclotella</taxon>
    </lineage>
</organism>
<feature type="compositionally biased region" description="Basic and acidic residues" evidence="8">
    <location>
        <begin position="486"/>
        <end position="511"/>
    </location>
</feature>
<keyword evidence="11" id="KW-1185">Reference proteome</keyword>
<dbReference type="AlphaFoldDB" id="A0ABD3NYA0"/>
<dbReference type="GO" id="GO:0019706">
    <property type="term" value="F:protein-cysteine S-palmitoyltransferase activity"/>
    <property type="evidence" value="ECO:0007669"/>
    <property type="project" value="UniProtKB-EC"/>
</dbReference>
<keyword evidence="5 7" id="KW-0472">Membrane</keyword>
<comment type="domain">
    <text evidence="7">The DHHC domain is required for palmitoyltransferase activity.</text>
</comment>
<feature type="region of interest" description="Disordered" evidence="8">
    <location>
        <begin position="470"/>
        <end position="522"/>
    </location>
</feature>
<evidence type="ECO:0000313" key="11">
    <source>
        <dbReference type="Proteomes" id="UP001530400"/>
    </source>
</evidence>
<name>A0ABD3NYA0_9STRA</name>
<keyword evidence="6 7" id="KW-0012">Acyltransferase</keyword>
<dbReference type="PANTHER" id="PTHR12246">
    <property type="entry name" value="PALMITOYLTRANSFERASE ZDHHC16"/>
    <property type="match status" value="1"/>
</dbReference>
<evidence type="ECO:0000259" key="9">
    <source>
        <dbReference type="Pfam" id="PF01529"/>
    </source>
</evidence>
<evidence type="ECO:0000256" key="8">
    <source>
        <dbReference type="SAM" id="MobiDB-lite"/>
    </source>
</evidence>
<gene>
    <name evidence="10" type="ORF">ACHAWO_013877</name>
</gene>
<feature type="transmembrane region" description="Helical" evidence="7">
    <location>
        <begin position="365"/>
        <end position="391"/>
    </location>
</feature>
<accession>A0ABD3NYA0</accession>
<comment type="catalytic activity">
    <reaction evidence="7">
        <text>L-cysteinyl-[protein] + hexadecanoyl-CoA = S-hexadecanoyl-L-cysteinyl-[protein] + CoA</text>
        <dbReference type="Rhea" id="RHEA:36683"/>
        <dbReference type="Rhea" id="RHEA-COMP:10131"/>
        <dbReference type="Rhea" id="RHEA-COMP:11032"/>
        <dbReference type="ChEBI" id="CHEBI:29950"/>
        <dbReference type="ChEBI" id="CHEBI:57287"/>
        <dbReference type="ChEBI" id="CHEBI:57379"/>
        <dbReference type="ChEBI" id="CHEBI:74151"/>
        <dbReference type="EC" id="2.3.1.225"/>
    </reaction>
</comment>
<dbReference type="InterPro" id="IPR039859">
    <property type="entry name" value="PFA4/ZDH16/20/ERF2-like"/>
</dbReference>
<dbReference type="EC" id="2.3.1.225" evidence="7"/>
<evidence type="ECO:0000313" key="10">
    <source>
        <dbReference type="EMBL" id="KAL3780969.1"/>
    </source>
</evidence>
<dbReference type="InterPro" id="IPR001594">
    <property type="entry name" value="Palmitoyltrfase_DHHC"/>
</dbReference>
<dbReference type="GO" id="GO:0016020">
    <property type="term" value="C:membrane"/>
    <property type="evidence" value="ECO:0007669"/>
    <property type="project" value="UniProtKB-SubCell"/>
</dbReference>
<evidence type="ECO:0000256" key="3">
    <source>
        <dbReference type="ARBA" id="ARBA00022692"/>
    </source>
</evidence>
<evidence type="ECO:0000256" key="6">
    <source>
        <dbReference type="ARBA" id="ARBA00023315"/>
    </source>
</evidence>
<keyword evidence="4 7" id="KW-1133">Transmembrane helix</keyword>
<comment type="similarity">
    <text evidence="7">Belongs to the DHHC palmitoyltransferase family.</text>
</comment>
<comment type="subcellular location">
    <subcellularLocation>
        <location evidence="1">Membrane</location>
        <topology evidence="1">Multi-pass membrane protein</topology>
    </subcellularLocation>
</comment>
<dbReference type="Pfam" id="PF01529">
    <property type="entry name" value="DHHC"/>
    <property type="match status" value="1"/>
</dbReference>
<feature type="domain" description="Palmitoyltransferase DHHC" evidence="9">
    <location>
        <begin position="252"/>
        <end position="399"/>
    </location>
</feature>
<keyword evidence="2 7" id="KW-0808">Transferase</keyword>
<feature type="transmembrane region" description="Helical" evidence="7">
    <location>
        <begin position="298"/>
        <end position="321"/>
    </location>
</feature>
<dbReference type="EMBL" id="JALLPJ020000867">
    <property type="protein sequence ID" value="KAL3780969.1"/>
    <property type="molecule type" value="Genomic_DNA"/>
</dbReference>
<evidence type="ECO:0000256" key="4">
    <source>
        <dbReference type="ARBA" id="ARBA00022989"/>
    </source>
</evidence>
<evidence type="ECO:0000256" key="1">
    <source>
        <dbReference type="ARBA" id="ARBA00004141"/>
    </source>
</evidence>
<comment type="caution">
    <text evidence="10">The sequence shown here is derived from an EMBL/GenBank/DDBJ whole genome shotgun (WGS) entry which is preliminary data.</text>
</comment>
<feature type="transmembrane region" description="Helical" evidence="7">
    <location>
        <begin position="115"/>
        <end position="134"/>
    </location>
</feature>
<evidence type="ECO:0000256" key="5">
    <source>
        <dbReference type="ARBA" id="ARBA00023136"/>
    </source>
</evidence>
<feature type="compositionally biased region" description="Polar residues" evidence="8">
    <location>
        <begin position="215"/>
        <end position="232"/>
    </location>
</feature>
<sequence>MSSPARFKKAARPTFQQIRHRFSYKCLTCLFAVADQFMLVLGPILIVLACGIIVGLSYVYFRVVLPMLAGTNWVTNGVEWREYWMERGHEVSNIENAQKITTLQSTLLAVSAPAGVSHTVLVLFFLINILYNYYKCVVTSNVGKSYALVVRDLAEATGFDYPETEEEMTECKQKLDRSIFNKLEKRKREIMAAYGSGASNTNAAAATSNGNSNNVDIESQQTNSTNGANGKPNNKPLRIPKIHNWQLLSPTEWSWCRYSKQPKPPRSHYDHVTKSLVLNMDHYCPWMFNVVGYFNYRYFFNFLWFVTIALFYGMGICYPAFRNLNSRQYKEQIRAAAGEAMSKTLAVKHLKSNPYIPTPEEKTPVAFGFMMCLAVGLAVLCLSSFHAYLVISAQSTIEFHGNVGKRLKGGWKNPYSAESWAKNWQMVYGARAHGFIGVILSILPSPREPEYLPIPLDGKLVRRKNRVDGANKKEDIEQGTTSNDVLSRKSLDESDRSTDSREVPGLKERAVKHSPQSKEFVI</sequence>
<reference evidence="10 11" key="1">
    <citation type="submission" date="2024-10" db="EMBL/GenBank/DDBJ databases">
        <title>Updated reference genomes for cyclostephanoid diatoms.</title>
        <authorList>
            <person name="Roberts W.R."/>
            <person name="Alverson A.J."/>
        </authorList>
    </citation>
    <scope>NUCLEOTIDE SEQUENCE [LARGE SCALE GENOMIC DNA]</scope>
    <source>
        <strain evidence="10 11">AJA010-31</strain>
    </source>
</reference>
<protein>
    <recommendedName>
        <fullName evidence="7">Palmitoyltransferase</fullName>
        <ecNumber evidence="7">2.3.1.225</ecNumber>
    </recommendedName>
</protein>
<evidence type="ECO:0000256" key="7">
    <source>
        <dbReference type="RuleBase" id="RU079119"/>
    </source>
</evidence>
<keyword evidence="3 7" id="KW-0812">Transmembrane</keyword>
<feature type="region of interest" description="Disordered" evidence="8">
    <location>
        <begin position="202"/>
        <end position="237"/>
    </location>
</feature>
<dbReference type="Proteomes" id="UP001530400">
    <property type="component" value="Unassembled WGS sequence"/>
</dbReference>
<evidence type="ECO:0000256" key="2">
    <source>
        <dbReference type="ARBA" id="ARBA00022679"/>
    </source>
</evidence>
<dbReference type="PROSITE" id="PS50216">
    <property type="entry name" value="DHHC"/>
    <property type="match status" value="1"/>
</dbReference>
<proteinExistence type="inferred from homology"/>